<dbReference type="AlphaFoldDB" id="A0A0H1BLK3"/>
<evidence type="ECO:0000256" key="1">
    <source>
        <dbReference type="SAM" id="MobiDB-lite"/>
    </source>
</evidence>
<feature type="compositionally biased region" description="Polar residues" evidence="1">
    <location>
        <begin position="113"/>
        <end position="133"/>
    </location>
</feature>
<evidence type="ECO:0000313" key="2">
    <source>
        <dbReference type="EMBL" id="KLJ12384.1"/>
    </source>
</evidence>
<feature type="compositionally biased region" description="Low complexity" evidence="1">
    <location>
        <begin position="22"/>
        <end position="42"/>
    </location>
</feature>
<sequence length="437" mass="47843">MPPSSPMKSERRVLVEKSTNASLTPSHSHTTSKSSISSMSPSVLAGQKRSIDQVDSAQNRSSSTKSSFSQIRREEEFYIYEENNTQSSTEADKQIISSSFLQTTPAFDENKAPKNTSSQQSDTMSSLLNLSFESGSNTSSPNAPPSSSSKNPTQTTNAKAAEAAPASIVPTDPAERKAFIQQKANLLRSRVQTAMKNIKEPQRKEIDRRLSALEEQANSRDRPYPPPPLRPLLPRPASKHRYTDDGDEDLTPRAKIPRLLPAPILQPTSYSARYAPTNKNMLFSPPGSTAAENYPGRFEVERQMEIEMNGHGHGHGHGHTHGHAHEHMENELTPTQTRGKLDVNSGKTTSGAGNDNDNDNDNGNENGNNYPAEIPTSPMQPCSPPHTGNSPIVIERNAKMCSVDQMIAKAKKGEALDGLLKLMKTTTEFDNLDEWTG</sequence>
<feature type="region of interest" description="Disordered" evidence="1">
    <location>
        <begin position="213"/>
        <end position="255"/>
    </location>
</feature>
<feature type="compositionally biased region" description="Polar residues" evidence="1">
    <location>
        <begin position="53"/>
        <end position="70"/>
    </location>
</feature>
<feature type="compositionally biased region" description="Polar residues" evidence="1">
    <location>
        <begin position="85"/>
        <end position="105"/>
    </location>
</feature>
<dbReference type="OrthoDB" id="5345625at2759"/>
<comment type="caution">
    <text evidence="2">The sequence shown here is derived from an EMBL/GenBank/DDBJ whole genome shotgun (WGS) entry which is preliminary data.</text>
</comment>
<dbReference type="Proteomes" id="UP000053573">
    <property type="component" value="Unassembled WGS sequence"/>
</dbReference>
<feature type="region of interest" description="Disordered" evidence="1">
    <location>
        <begin position="332"/>
        <end position="386"/>
    </location>
</feature>
<proteinExistence type="predicted"/>
<gene>
    <name evidence="2" type="ORF">EMPG_12580</name>
</gene>
<feature type="region of interest" description="Disordered" evidence="1">
    <location>
        <begin position="1"/>
        <end position="172"/>
    </location>
</feature>
<protein>
    <submittedName>
        <fullName evidence="2">Uncharacterized protein</fullName>
    </submittedName>
</protein>
<feature type="compositionally biased region" description="Pro residues" evidence="1">
    <location>
        <begin position="224"/>
        <end position="234"/>
    </location>
</feature>
<feature type="compositionally biased region" description="Basic and acidic residues" evidence="1">
    <location>
        <begin position="213"/>
        <end position="223"/>
    </location>
</feature>
<organism evidence="2 3">
    <name type="scientific">Blastomyces silverae</name>
    <dbReference type="NCBI Taxonomy" id="2060906"/>
    <lineage>
        <taxon>Eukaryota</taxon>
        <taxon>Fungi</taxon>
        <taxon>Dikarya</taxon>
        <taxon>Ascomycota</taxon>
        <taxon>Pezizomycotina</taxon>
        <taxon>Eurotiomycetes</taxon>
        <taxon>Eurotiomycetidae</taxon>
        <taxon>Onygenales</taxon>
        <taxon>Ajellomycetaceae</taxon>
        <taxon>Blastomyces</taxon>
    </lineage>
</organism>
<name>A0A0H1BLK3_9EURO</name>
<reference evidence="3" key="1">
    <citation type="journal article" date="2015" name="PLoS Genet.">
        <title>The dynamic genome and transcriptome of the human fungal pathogen Blastomyces and close relative Emmonsia.</title>
        <authorList>
            <person name="Munoz J.F."/>
            <person name="Gauthier G.M."/>
            <person name="Desjardins C.A."/>
            <person name="Gallo J.E."/>
            <person name="Holder J."/>
            <person name="Sullivan T.D."/>
            <person name="Marty A.J."/>
            <person name="Carmen J.C."/>
            <person name="Chen Z."/>
            <person name="Ding L."/>
            <person name="Gujja S."/>
            <person name="Magrini V."/>
            <person name="Misas E."/>
            <person name="Mitreva M."/>
            <person name="Priest M."/>
            <person name="Saif S."/>
            <person name="Whiston E.A."/>
            <person name="Young S."/>
            <person name="Zeng Q."/>
            <person name="Goldman W.E."/>
            <person name="Mardis E.R."/>
            <person name="Taylor J.W."/>
            <person name="McEwen J.G."/>
            <person name="Clay O.K."/>
            <person name="Klein B.S."/>
            <person name="Cuomo C.A."/>
        </authorList>
    </citation>
    <scope>NUCLEOTIDE SEQUENCE [LARGE SCALE GENOMIC DNA]</scope>
    <source>
        <strain evidence="3">UAMH 139</strain>
    </source>
</reference>
<dbReference type="STRING" id="2060906.A0A0H1BLK3"/>
<keyword evidence="3" id="KW-1185">Reference proteome</keyword>
<dbReference type="EMBL" id="LDEV01000960">
    <property type="protein sequence ID" value="KLJ12384.1"/>
    <property type="molecule type" value="Genomic_DNA"/>
</dbReference>
<accession>A0A0H1BLK3</accession>
<feature type="compositionally biased region" description="Low complexity" evidence="1">
    <location>
        <begin position="134"/>
        <end position="166"/>
    </location>
</feature>
<evidence type="ECO:0000313" key="3">
    <source>
        <dbReference type="Proteomes" id="UP000053573"/>
    </source>
</evidence>